<proteinExistence type="predicted"/>
<protein>
    <submittedName>
        <fullName evidence="4">Disease resistance RPP13-like protein 1</fullName>
    </submittedName>
</protein>
<dbReference type="PANTHER" id="PTHR47186:SF3">
    <property type="entry name" value="OS09G0267800 PROTEIN"/>
    <property type="match status" value="1"/>
</dbReference>
<dbReference type="EMBL" id="JBFOLJ010000006">
    <property type="protein sequence ID" value="KAL2528243.1"/>
    <property type="molecule type" value="Genomic_DNA"/>
</dbReference>
<feature type="domain" description="Disease resistance R13L4/SHOC-2-like LRR" evidence="2">
    <location>
        <begin position="353"/>
        <end position="507"/>
    </location>
</feature>
<accession>A0ABD1UV06</accession>
<gene>
    <name evidence="4" type="ORF">Fot_20844</name>
</gene>
<evidence type="ECO:0000313" key="5">
    <source>
        <dbReference type="Proteomes" id="UP001604277"/>
    </source>
</evidence>
<dbReference type="InterPro" id="IPR032675">
    <property type="entry name" value="LRR_dom_sf"/>
</dbReference>
<feature type="domain" description="R13L1/DRL21-like LRR repeat region" evidence="3">
    <location>
        <begin position="27"/>
        <end position="168"/>
    </location>
</feature>
<name>A0ABD1UV06_9LAMI</name>
<dbReference type="Proteomes" id="UP001604277">
    <property type="component" value="Unassembled WGS sequence"/>
</dbReference>
<evidence type="ECO:0000256" key="1">
    <source>
        <dbReference type="ARBA" id="ARBA00022737"/>
    </source>
</evidence>
<evidence type="ECO:0000259" key="2">
    <source>
        <dbReference type="Pfam" id="PF23598"/>
    </source>
</evidence>
<keyword evidence="5" id="KW-1185">Reference proteome</keyword>
<evidence type="ECO:0000313" key="4">
    <source>
        <dbReference type="EMBL" id="KAL2528243.1"/>
    </source>
</evidence>
<dbReference type="InterPro" id="IPR056789">
    <property type="entry name" value="LRR_R13L1-DRL21"/>
</dbReference>
<dbReference type="AlphaFoldDB" id="A0ABD1UV06"/>
<dbReference type="InterPro" id="IPR055414">
    <property type="entry name" value="LRR_R13L4/SHOC2-like"/>
</dbReference>
<organism evidence="4 5">
    <name type="scientific">Forsythia ovata</name>
    <dbReference type="NCBI Taxonomy" id="205694"/>
    <lineage>
        <taxon>Eukaryota</taxon>
        <taxon>Viridiplantae</taxon>
        <taxon>Streptophyta</taxon>
        <taxon>Embryophyta</taxon>
        <taxon>Tracheophyta</taxon>
        <taxon>Spermatophyta</taxon>
        <taxon>Magnoliopsida</taxon>
        <taxon>eudicotyledons</taxon>
        <taxon>Gunneridae</taxon>
        <taxon>Pentapetalae</taxon>
        <taxon>asterids</taxon>
        <taxon>lamiids</taxon>
        <taxon>Lamiales</taxon>
        <taxon>Oleaceae</taxon>
        <taxon>Forsythieae</taxon>
        <taxon>Forsythia</taxon>
    </lineage>
</organism>
<dbReference type="Pfam" id="PF25019">
    <property type="entry name" value="LRR_R13L1-DRL21"/>
    <property type="match status" value="1"/>
</dbReference>
<dbReference type="Pfam" id="PF23598">
    <property type="entry name" value="LRR_14"/>
    <property type="match status" value="1"/>
</dbReference>
<dbReference type="SUPFAM" id="SSF52058">
    <property type="entry name" value="L domain-like"/>
    <property type="match status" value="2"/>
</dbReference>
<keyword evidence="1" id="KW-0677">Repeat</keyword>
<evidence type="ECO:0000259" key="3">
    <source>
        <dbReference type="Pfam" id="PF25019"/>
    </source>
</evidence>
<dbReference type="Gene3D" id="3.80.10.10">
    <property type="entry name" value="Ribonuclease Inhibitor"/>
    <property type="match status" value="4"/>
</dbReference>
<reference evidence="5" key="1">
    <citation type="submission" date="2024-07" db="EMBL/GenBank/DDBJ databases">
        <title>Two chromosome-level genome assemblies of Korean endemic species Abeliophyllum distichum and Forsythia ovata (Oleaceae).</title>
        <authorList>
            <person name="Jang H."/>
        </authorList>
    </citation>
    <scope>NUCLEOTIDE SEQUENCE [LARGE SCALE GENOMIC DNA]</scope>
</reference>
<sequence>MPPHIRRLSCLQTLQFFNVGDKEGCKIEELGHLKNLRGKIEIRNLQLVNNEAEAKKANLDGKTNIIELKFCWRNTNEGYESVSESDMRNTNVLESNIHDESVLEGLQPHPNLSSIGIEGFRGKNFPSWTMTMLKLYKLIEIELRNCYNCEKIPMLGHLPLLKYLTLGGLTNVRSIEFSFYGASYCSSTSRNDGQETRVSFLSLKSLIIREMPNLIEWAKAQTSGVQVFPCLEILEIVKCRKLTNIISSSNLTSLVRLTIYKCKNLPYIPHFRGCGASLKQVIIEACDELRELPDDLGSLESLESLRITYCENMQLIPYPSGQKGLSSLRSLEISNCKRLSNLPSKMLESCTSLQSLEVFRCENLASFPKLSGMGSLQKLELYNCENLTSFPELSGMVWLNSLRELLIEGFSNSDTLEVIGHIKSIQILSLYGRADWVSLPYQLQNLTSLKDLRIYDFGIEELPDWLGNLSSLEELILFNCEKLRHLPSKEAMQRLTKLFSLEILFCPLLKQQCRPDNSEWPKISHIPRVLINGDEN</sequence>
<comment type="caution">
    <text evidence="4">The sequence shown here is derived from an EMBL/GenBank/DDBJ whole genome shotgun (WGS) entry which is preliminary data.</text>
</comment>
<dbReference type="PANTHER" id="PTHR47186">
    <property type="entry name" value="LEUCINE-RICH REPEAT-CONTAINING PROTEIN 57"/>
    <property type="match status" value="1"/>
</dbReference>